<organism evidence="4 5">
    <name type="scientific">Aquicella siphonis</name>
    <dbReference type="NCBI Taxonomy" id="254247"/>
    <lineage>
        <taxon>Bacteria</taxon>
        <taxon>Pseudomonadati</taxon>
        <taxon>Pseudomonadota</taxon>
        <taxon>Gammaproteobacteria</taxon>
        <taxon>Legionellales</taxon>
        <taxon>Coxiellaceae</taxon>
        <taxon>Aquicella</taxon>
    </lineage>
</organism>
<name>A0A5E4PIM6_9COXI</name>
<dbReference type="Gene3D" id="3.40.1190.20">
    <property type="match status" value="1"/>
</dbReference>
<gene>
    <name evidence="4" type="primary">psuK</name>
    <name evidence="4" type="ORF">AQUSIP_22470</name>
</gene>
<dbReference type="InterPro" id="IPR029056">
    <property type="entry name" value="Ribokinase-like"/>
</dbReference>
<keyword evidence="1" id="KW-0808">Transferase</keyword>
<dbReference type="CDD" id="cd01941">
    <property type="entry name" value="YeiC_kinase_like"/>
    <property type="match status" value="1"/>
</dbReference>
<keyword evidence="2 4" id="KW-0418">Kinase</keyword>
<dbReference type="GO" id="GO:0005737">
    <property type="term" value="C:cytoplasm"/>
    <property type="evidence" value="ECO:0007669"/>
    <property type="project" value="TreeGrafter"/>
</dbReference>
<feature type="domain" description="Carbohydrate kinase PfkB" evidence="3">
    <location>
        <begin position="6"/>
        <end position="296"/>
    </location>
</feature>
<dbReference type="PROSITE" id="PS00584">
    <property type="entry name" value="PFKB_KINASES_2"/>
    <property type="match status" value="1"/>
</dbReference>
<reference evidence="4 5" key="1">
    <citation type="submission" date="2019-08" db="EMBL/GenBank/DDBJ databases">
        <authorList>
            <person name="Guy L."/>
        </authorList>
    </citation>
    <scope>NUCLEOTIDE SEQUENCE [LARGE SCALE GENOMIC DNA]</scope>
    <source>
        <strain evidence="4 5">SGT-108</strain>
    </source>
</reference>
<dbReference type="GO" id="GO:0016798">
    <property type="term" value="F:hydrolase activity, acting on glycosyl bonds"/>
    <property type="evidence" value="ECO:0007669"/>
    <property type="project" value="TreeGrafter"/>
</dbReference>
<keyword evidence="5" id="KW-1185">Reference proteome</keyword>
<accession>A0A5E4PIM6</accession>
<dbReference type="Pfam" id="PF00294">
    <property type="entry name" value="PfkB"/>
    <property type="match status" value="1"/>
</dbReference>
<dbReference type="AlphaFoldDB" id="A0A5E4PIM6"/>
<evidence type="ECO:0000256" key="1">
    <source>
        <dbReference type="ARBA" id="ARBA00022679"/>
    </source>
</evidence>
<evidence type="ECO:0000256" key="2">
    <source>
        <dbReference type="ARBA" id="ARBA00022777"/>
    </source>
</evidence>
<dbReference type="SUPFAM" id="SSF53613">
    <property type="entry name" value="Ribokinase-like"/>
    <property type="match status" value="1"/>
</dbReference>
<dbReference type="KEGG" id="asip:AQUSIP_22470"/>
<evidence type="ECO:0000313" key="4">
    <source>
        <dbReference type="EMBL" id="VVC76920.1"/>
    </source>
</evidence>
<dbReference type="InterPro" id="IPR011611">
    <property type="entry name" value="PfkB_dom"/>
</dbReference>
<proteinExistence type="predicted"/>
<dbReference type="PANTHER" id="PTHR42909:SF4">
    <property type="entry name" value="CARBOHYDRATE KINASE, PFKB FAMILY"/>
    <property type="match status" value="1"/>
</dbReference>
<dbReference type="GO" id="GO:0004730">
    <property type="term" value="F:pseudouridylate synthase activity"/>
    <property type="evidence" value="ECO:0007669"/>
    <property type="project" value="TreeGrafter"/>
</dbReference>
<evidence type="ECO:0000259" key="3">
    <source>
        <dbReference type="Pfam" id="PF00294"/>
    </source>
</evidence>
<dbReference type="Proteomes" id="UP000324194">
    <property type="component" value="Chromosome 1"/>
</dbReference>
<dbReference type="GO" id="GO:0016301">
    <property type="term" value="F:kinase activity"/>
    <property type="evidence" value="ECO:0007669"/>
    <property type="project" value="UniProtKB-KW"/>
</dbReference>
<sequence>MSRQNKKIYCLGGANIDCKFTAMNAIHPGTSNPVVSHSSFGGVARNVAENLSRWTQDVHLQTAVGGDPAGQVLLSAARECGIHVERSLILEYANTAHYYAVMDQDGNLQVAYADMGIYDQIPTDLFMKNCEPWPEKSLLFLETNLPSNLISALIQAGQAHQCLICIDPVSVHKAGKLPPHLENVFLIKPNQAEMARLSGMDIACLRDCRQAGYRLLDRGVENIVISLGASGYVFMNKNQCRHVSPPRIAEIKDVNGAGDAFCAGIIYGLQQNYSIMQACEIGAAAAALTIQSYQTVAHDISASCLQTSIDRHYLNREYSHAAIF</sequence>
<dbReference type="InterPro" id="IPR002173">
    <property type="entry name" value="Carboh/pur_kinase_PfkB_CS"/>
</dbReference>
<dbReference type="PANTHER" id="PTHR42909">
    <property type="entry name" value="ZGC:136858"/>
    <property type="match status" value="1"/>
</dbReference>
<dbReference type="OrthoDB" id="9806249at2"/>
<evidence type="ECO:0000313" key="5">
    <source>
        <dbReference type="Proteomes" id="UP000324194"/>
    </source>
</evidence>
<dbReference type="EMBL" id="LR699119">
    <property type="protein sequence ID" value="VVC76920.1"/>
    <property type="molecule type" value="Genomic_DNA"/>
</dbReference>
<protein>
    <submittedName>
        <fullName evidence="4">Pseudouridine kinase</fullName>
    </submittedName>
</protein>
<dbReference type="RefSeq" id="WP_148340199.1">
    <property type="nucleotide sequence ID" value="NZ_LR699119.1"/>
</dbReference>